<keyword evidence="2" id="KW-1185">Reference proteome</keyword>
<dbReference type="STRING" id="1035195.HMPREF9997_02226"/>
<organism evidence="1 2">
    <name type="scientific">Corynebacterium durum F0235</name>
    <dbReference type="NCBI Taxonomy" id="1035195"/>
    <lineage>
        <taxon>Bacteria</taxon>
        <taxon>Bacillati</taxon>
        <taxon>Actinomycetota</taxon>
        <taxon>Actinomycetes</taxon>
        <taxon>Mycobacteriales</taxon>
        <taxon>Corynebacteriaceae</taxon>
        <taxon>Corynebacterium</taxon>
    </lineage>
</organism>
<evidence type="ECO:0000313" key="1">
    <source>
        <dbReference type="EMBL" id="EKX88552.1"/>
    </source>
</evidence>
<dbReference type="Proteomes" id="UP000010445">
    <property type="component" value="Unassembled WGS sequence"/>
</dbReference>
<accession>L1MBF4</accession>
<reference evidence="1 2" key="1">
    <citation type="submission" date="2012-05" db="EMBL/GenBank/DDBJ databases">
        <authorList>
            <person name="Weinstock G."/>
            <person name="Sodergren E."/>
            <person name="Lobos E.A."/>
            <person name="Fulton L."/>
            <person name="Fulton R."/>
            <person name="Courtney L."/>
            <person name="Fronick C."/>
            <person name="O'Laughlin M."/>
            <person name="Godfrey J."/>
            <person name="Wilson R.M."/>
            <person name="Miner T."/>
            <person name="Farmer C."/>
            <person name="Delehaunty K."/>
            <person name="Cordes M."/>
            <person name="Minx P."/>
            <person name="Tomlinson C."/>
            <person name="Chen J."/>
            <person name="Wollam A."/>
            <person name="Pepin K.H."/>
            <person name="Bhonagiri V."/>
            <person name="Zhang X."/>
            <person name="Suruliraj S."/>
            <person name="Warren W."/>
            <person name="Mitreva M."/>
            <person name="Mardis E.R."/>
            <person name="Wilson R.K."/>
        </authorList>
    </citation>
    <scope>NUCLEOTIDE SEQUENCE [LARGE SCALE GENOMIC DNA]</scope>
    <source>
        <strain evidence="1 2">F0235</strain>
    </source>
</reference>
<gene>
    <name evidence="1" type="ORF">HMPREF9997_02226</name>
</gene>
<protein>
    <submittedName>
        <fullName evidence="1">Uncharacterized protein</fullName>
    </submittedName>
</protein>
<evidence type="ECO:0000313" key="2">
    <source>
        <dbReference type="Proteomes" id="UP000010445"/>
    </source>
</evidence>
<dbReference type="HOGENOM" id="CLU_3134596_0_0_11"/>
<proteinExistence type="predicted"/>
<sequence length="49" mass="5204">MECPESSITALKRRNNSYTSSTLVPKVIAFQHPTSGLVVLVINARGGCG</sequence>
<dbReference type="AlphaFoldDB" id="L1MBF4"/>
<name>L1MBF4_9CORY</name>
<comment type="caution">
    <text evidence="1">The sequence shown here is derived from an EMBL/GenBank/DDBJ whole genome shotgun (WGS) entry which is preliminary data.</text>
</comment>
<dbReference type="EMBL" id="AMEM01000037">
    <property type="protein sequence ID" value="EKX88552.1"/>
    <property type="molecule type" value="Genomic_DNA"/>
</dbReference>